<evidence type="ECO:0008006" key="3">
    <source>
        <dbReference type="Google" id="ProtNLM"/>
    </source>
</evidence>
<comment type="caution">
    <text evidence="1">The sequence shown here is derived from an EMBL/GenBank/DDBJ whole genome shotgun (WGS) entry which is preliminary data.</text>
</comment>
<dbReference type="Gene3D" id="3.60.15.10">
    <property type="entry name" value="Ribonuclease Z/Hydroxyacylglutathione hydrolase-like"/>
    <property type="match status" value="1"/>
</dbReference>
<dbReference type="EMBL" id="PFTM01000009">
    <property type="protein sequence ID" value="PJB84032.1"/>
    <property type="molecule type" value="Genomic_DNA"/>
</dbReference>
<evidence type="ECO:0000313" key="2">
    <source>
        <dbReference type="Proteomes" id="UP000229236"/>
    </source>
</evidence>
<reference evidence="2" key="1">
    <citation type="submission" date="2017-09" db="EMBL/GenBank/DDBJ databases">
        <title>Depth-based differentiation of microbial function through sediment-hosted aquifers and enrichment of novel symbionts in the deep terrestrial subsurface.</title>
        <authorList>
            <person name="Probst A.J."/>
            <person name="Ladd B."/>
            <person name="Jarett J.K."/>
            <person name="Geller-Mcgrath D.E."/>
            <person name="Sieber C.M.K."/>
            <person name="Emerson J.B."/>
            <person name="Anantharaman K."/>
            <person name="Thomas B.C."/>
            <person name="Malmstrom R."/>
            <person name="Stieglmeier M."/>
            <person name="Klingl A."/>
            <person name="Woyke T."/>
            <person name="Ryan C.M."/>
            <person name="Banfield J.F."/>
        </authorList>
    </citation>
    <scope>NUCLEOTIDE SEQUENCE [LARGE SCALE GENOMIC DNA]</scope>
</reference>
<name>A0A2M8DA38_9BACT</name>
<sequence>MCVKRKVAFSHYFYFEINPEICYNKTMVITYHGGECFKVQVGDTVLVFNPPAKESPLIVNGKTPRFGADIVLVSLNDEDFNGVQNMTYGDKTPFVVSGPGEYEIKNIFIKGIASTTRYKEVDRINTAYLVLIDGVNLCFLGAFGSTEAAGDIDGAFGEVDVLFVPIGGGDVLTSAQAGKVLVGLGPKFVVPMHYLENVKESSLDEFLKEERGEEMKPVAKLTLKKRDLEGKEGEIIVFSQV</sequence>
<dbReference type="AlphaFoldDB" id="A0A2M8DA38"/>
<organism evidence="1 2">
    <name type="scientific">Candidatus Yonathbacteria bacterium CG_4_9_14_0_8_um_filter_46_47</name>
    <dbReference type="NCBI Taxonomy" id="1975106"/>
    <lineage>
        <taxon>Bacteria</taxon>
        <taxon>Candidatus Yonathiibacteriota</taxon>
    </lineage>
</organism>
<dbReference type="InterPro" id="IPR036866">
    <property type="entry name" value="RibonucZ/Hydroxyglut_hydro"/>
</dbReference>
<protein>
    <recommendedName>
        <fullName evidence="3">Lactamase</fullName>
    </recommendedName>
</protein>
<dbReference type="Pfam" id="PF13483">
    <property type="entry name" value="Lactamase_B_3"/>
    <property type="match status" value="1"/>
</dbReference>
<dbReference type="PANTHER" id="PTHR39189">
    <property type="entry name" value="UPF0173 METAL-DEPENDENT HYDROLASE YTKL"/>
    <property type="match status" value="1"/>
</dbReference>
<dbReference type="Proteomes" id="UP000229236">
    <property type="component" value="Unassembled WGS sequence"/>
</dbReference>
<gene>
    <name evidence="1" type="ORF">CO088_00335</name>
</gene>
<dbReference type="PANTHER" id="PTHR39189:SF1">
    <property type="entry name" value="UPF0173 METAL-DEPENDENT HYDROLASE YTKL"/>
    <property type="match status" value="1"/>
</dbReference>
<accession>A0A2M8DA38</accession>
<dbReference type="SUPFAM" id="SSF56281">
    <property type="entry name" value="Metallo-hydrolase/oxidoreductase"/>
    <property type="match status" value="1"/>
</dbReference>
<evidence type="ECO:0000313" key="1">
    <source>
        <dbReference type="EMBL" id="PJB84032.1"/>
    </source>
</evidence>
<proteinExistence type="predicted"/>